<dbReference type="GO" id="GO:0005886">
    <property type="term" value="C:plasma membrane"/>
    <property type="evidence" value="ECO:0007669"/>
    <property type="project" value="TreeGrafter"/>
</dbReference>
<accession>A0A1S8MYY3</accession>
<evidence type="ECO:0000313" key="5">
    <source>
        <dbReference type="Proteomes" id="UP000191154"/>
    </source>
</evidence>
<dbReference type="Pfam" id="PF09335">
    <property type="entry name" value="VTT_dom"/>
    <property type="match status" value="1"/>
</dbReference>
<dbReference type="Proteomes" id="UP000191154">
    <property type="component" value="Unassembled WGS sequence"/>
</dbReference>
<dbReference type="PANTHER" id="PTHR42709:SF9">
    <property type="entry name" value="ALKALINE PHOSPHATASE LIKE PROTEIN"/>
    <property type="match status" value="1"/>
</dbReference>
<sequence length="216" mass="24774">MLKGILVICEVKKLGFIVELFNNYGYIVLMVVLILELIAFPLPGEAIMTYCGYVIYEGKMNFIFSILIATIGVGIGITVSYFLGRVLEVKFIEKYGRYIHMDNSRLDKISTWFDRYGNKLLVMAYFIPGIRHVTGYFSGISKLSYKKFAANAYIGALIWTTTFISLGRVFGVDFQKYHLLIKKYLLIGTLVVITAIIFVYIYRAYKQDSFKIAIFK</sequence>
<reference evidence="4 5" key="1">
    <citation type="submission" date="2016-05" db="EMBL/GenBank/DDBJ databases">
        <title>Microbial solvent formation.</title>
        <authorList>
            <person name="Poehlein A."/>
            <person name="Montoya Solano J.D."/>
            <person name="Flitsch S."/>
            <person name="Krabben P."/>
            <person name="Duerre P."/>
            <person name="Daniel R."/>
        </authorList>
    </citation>
    <scope>NUCLEOTIDE SEQUENCE [LARGE SCALE GENOMIC DNA]</scope>
    <source>
        <strain evidence="4 5">L1-8</strain>
    </source>
</reference>
<feature type="transmembrane region" description="Helical" evidence="2">
    <location>
        <begin position="184"/>
        <end position="202"/>
    </location>
</feature>
<dbReference type="InterPro" id="IPR032816">
    <property type="entry name" value="VTT_dom"/>
</dbReference>
<comment type="caution">
    <text evidence="4">The sequence shown here is derived from an EMBL/GenBank/DDBJ whole genome shotgun (WGS) entry which is preliminary data.</text>
</comment>
<dbReference type="STRING" id="169679.CSACC_28870"/>
<dbReference type="InterPro" id="IPR051311">
    <property type="entry name" value="DedA_domain"/>
</dbReference>
<protein>
    <submittedName>
        <fullName evidence="4">Inner membrane protein YghB</fullName>
    </submittedName>
</protein>
<dbReference type="AlphaFoldDB" id="A0A1S8MYY3"/>
<keyword evidence="2" id="KW-0812">Transmembrane</keyword>
<feature type="transmembrane region" description="Helical" evidence="2">
    <location>
        <begin position="62"/>
        <end position="84"/>
    </location>
</feature>
<dbReference type="PANTHER" id="PTHR42709">
    <property type="entry name" value="ALKALINE PHOSPHATASE LIKE PROTEIN"/>
    <property type="match status" value="1"/>
</dbReference>
<evidence type="ECO:0000256" key="2">
    <source>
        <dbReference type="SAM" id="Phobius"/>
    </source>
</evidence>
<feature type="transmembrane region" description="Helical" evidence="2">
    <location>
        <begin position="21"/>
        <end position="42"/>
    </location>
</feature>
<keyword evidence="2" id="KW-0472">Membrane</keyword>
<evidence type="ECO:0000259" key="3">
    <source>
        <dbReference type="Pfam" id="PF09335"/>
    </source>
</evidence>
<feature type="domain" description="VTT" evidence="3">
    <location>
        <begin position="42"/>
        <end position="168"/>
    </location>
</feature>
<feature type="transmembrane region" description="Helical" evidence="2">
    <location>
        <begin position="152"/>
        <end position="172"/>
    </location>
</feature>
<name>A0A1S8MYY3_CLOSA</name>
<organism evidence="4 5">
    <name type="scientific">Clostridium saccharobutylicum</name>
    <dbReference type="NCBI Taxonomy" id="169679"/>
    <lineage>
        <taxon>Bacteria</taxon>
        <taxon>Bacillati</taxon>
        <taxon>Bacillota</taxon>
        <taxon>Clostridia</taxon>
        <taxon>Eubacteriales</taxon>
        <taxon>Clostridiaceae</taxon>
        <taxon>Clostridium</taxon>
    </lineage>
</organism>
<comment type="similarity">
    <text evidence="1">Belongs to the DedA family.</text>
</comment>
<dbReference type="EMBL" id="LZYZ01000007">
    <property type="protein sequence ID" value="OOM09392.1"/>
    <property type="molecule type" value="Genomic_DNA"/>
</dbReference>
<proteinExistence type="inferred from homology"/>
<keyword evidence="2" id="KW-1133">Transmembrane helix</keyword>
<evidence type="ECO:0000256" key="1">
    <source>
        <dbReference type="ARBA" id="ARBA00010792"/>
    </source>
</evidence>
<gene>
    <name evidence="4" type="primary">yghB_1</name>
    <name evidence="4" type="ORF">CLOSAC_36730</name>
</gene>
<evidence type="ECO:0000313" key="4">
    <source>
        <dbReference type="EMBL" id="OOM09392.1"/>
    </source>
</evidence>